<name>A0A1W0WKL4_HYPEX</name>
<comment type="catalytic activity">
    <reaction evidence="31">
        <text>N(omega),N(omega)-dimethyl-L-arginine + glyoxylate = 5-(3,3-dimethylguanidino)-2-oxopentanoate + glycine</text>
        <dbReference type="Rhea" id="RHEA:77311"/>
        <dbReference type="ChEBI" id="CHEBI:36655"/>
        <dbReference type="ChEBI" id="CHEBI:57305"/>
        <dbReference type="ChEBI" id="CHEBI:58326"/>
        <dbReference type="ChEBI" id="CHEBI:197301"/>
    </reaction>
</comment>
<evidence type="ECO:0000256" key="32">
    <source>
        <dbReference type="ARBA" id="ARBA00048264"/>
    </source>
</evidence>
<evidence type="ECO:0000256" key="38">
    <source>
        <dbReference type="ARBA" id="ARBA00058068"/>
    </source>
</evidence>
<evidence type="ECO:0000256" key="10">
    <source>
        <dbReference type="ARBA" id="ARBA00023128"/>
    </source>
</evidence>
<comment type="catalytic activity">
    <reaction evidence="25">
        <text>N(omega),N('omega)-dimethyl-L-arginine + pyruvate = 5-(3,3'-dimethylguanidino)-2-oxopentanoate + L-alanine</text>
        <dbReference type="Rhea" id="RHEA:77307"/>
        <dbReference type="ChEBI" id="CHEBI:15361"/>
        <dbReference type="ChEBI" id="CHEBI:57972"/>
        <dbReference type="ChEBI" id="CHEBI:197308"/>
        <dbReference type="ChEBI" id="CHEBI:197310"/>
    </reaction>
</comment>
<evidence type="ECO:0000256" key="1">
    <source>
        <dbReference type="ARBA" id="ARBA00001933"/>
    </source>
</evidence>
<evidence type="ECO:0000256" key="15">
    <source>
        <dbReference type="ARBA" id="ARBA00041845"/>
    </source>
</evidence>
<comment type="catalytic activity">
    <reaction evidence="19">
        <text>(2S)-2-aminobutanoate + glyoxylate = 2-oxobutanoate + glycine</text>
        <dbReference type="Rhea" id="RHEA:77339"/>
        <dbReference type="ChEBI" id="CHEBI:16763"/>
        <dbReference type="ChEBI" id="CHEBI:36655"/>
        <dbReference type="ChEBI" id="CHEBI:57305"/>
        <dbReference type="ChEBI" id="CHEBI:74359"/>
    </reaction>
</comment>
<dbReference type="Pfam" id="PF00202">
    <property type="entry name" value="Aminotran_3"/>
    <property type="match status" value="1"/>
</dbReference>
<evidence type="ECO:0000256" key="6">
    <source>
        <dbReference type="ARBA" id="ARBA00022576"/>
    </source>
</evidence>
<dbReference type="InterPro" id="IPR015421">
    <property type="entry name" value="PyrdxlP-dep_Trfase_major"/>
</dbReference>
<evidence type="ECO:0000256" key="39">
    <source>
        <dbReference type="RuleBase" id="RU003560"/>
    </source>
</evidence>
<evidence type="ECO:0000256" key="18">
    <source>
        <dbReference type="ARBA" id="ARBA00043669"/>
    </source>
</evidence>
<evidence type="ECO:0000256" key="28">
    <source>
        <dbReference type="ARBA" id="ARBA00044055"/>
    </source>
</evidence>
<evidence type="ECO:0000256" key="33">
    <source>
        <dbReference type="ARBA" id="ARBA00048500"/>
    </source>
</evidence>
<reference evidence="41" key="1">
    <citation type="submission" date="2017-01" db="EMBL/GenBank/DDBJ databases">
        <title>Comparative genomics of anhydrobiosis in the tardigrade Hypsibius dujardini.</title>
        <authorList>
            <person name="Yoshida Y."/>
            <person name="Koutsovoulos G."/>
            <person name="Laetsch D."/>
            <person name="Stevens L."/>
            <person name="Kumar S."/>
            <person name="Horikawa D."/>
            <person name="Ishino K."/>
            <person name="Komine S."/>
            <person name="Tomita M."/>
            <person name="Blaxter M."/>
            <person name="Arakawa K."/>
        </authorList>
    </citation>
    <scope>NUCLEOTIDE SEQUENCE [LARGE SCALE GENOMIC DNA]</scope>
    <source>
        <strain evidence="41">Z151</strain>
    </source>
</reference>
<evidence type="ECO:0000256" key="7">
    <source>
        <dbReference type="ARBA" id="ARBA00022679"/>
    </source>
</evidence>
<dbReference type="InterPro" id="IPR005814">
    <property type="entry name" value="Aminotrans_3"/>
</dbReference>
<evidence type="ECO:0000256" key="29">
    <source>
        <dbReference type="ARBA" id="ARBA00044257"/>
    </source>
</evidence>
<evidence type="ECO:0000256" key="5">
    <source>
        <dbReference type="ARBA" id="ARBA00013049"/>
    </source>
</evidence>
<dbReference type="PANTHER" id="PTHR45688:SF3">
    <property type="entry name" value="ALANINE--GLYOXYLATE AMINOTRANSFERASE 2, MITOCHONDRIAL"/>
    <property type="match status" value="1"/>
</dbReference>
<evidence type="ECO:0000256" key="2">
    <source>
        <dbReference type="ARBA" id="ARBA00004173"/>
    </source>
</evidence>
<dbReference type="PIRSF" id="PIRSF000521">
    <property type="entry name" value="Transaminase_4ab_Lys_Orn"/>
    <property type="match status" value="1"/>
</dbReference>
<keyword evidence="7" id="KW-0808">Transferase</keyword>
<evidence type="ECO:0000256" key="35">
    <source>
        <dbReference type="ARBA" id="ARBA00048760"/>
    </source>
</evidence>
<keyword evidence="10" id="KW-0496">Mitochondrion</keyword>
<comment type="function">
    <text evidence="38">Multifunctional aminotransferase with a broad substrate specificity. Catalyzes the conversion of glyoxylate to glycine using alanine as the amino donor. Catalyzes metabolism of not L- but the D-isomer of D-beta-aminoisobutyric acid to generate 2-methyl-3-oxopropanoate and alanine. Catalyzes the transfer of the amino group from beta-alanine to pyruvate to yield L-alanine and 3-oxopropanoate. Can metabolize NG-monomethyl-L-arginine (NMMA), asymmetric NG,NG-dimethyl-L-arginine (ADMA) and symmetric NG,N'G-dimethyl-L-arginine (SDMA). ADMA is a potent inhibitor of nitric-oxide (NO) synthase, and this activity provides mechanism through which the kidney regulates blood pressure.</text>
</comment>
<evidence type="ECO:0000256" key="37">
    <source>
        <dbReference type="ARBA" id="ARBA00049480"/>
    </source>
</evidence>
<dbReference type="AlphaFoldDB" id="A0A1W0WKL4"/>
<dbReference type="EC" id="2.6.1.44" evidence="5"/>
<evidence type="ECO:0000256" key="34">
    <source>
        <dbReference type="ARBA" id="ARBA00048560"/>
    </source>
</evidence>
<comment type="catalytic activity">
    <reaction evidence="20">
        <text>(R)-3-amino-2-methylpropanoate + pyruvate = 2-methyl-3-oxopropanoate + L-alanine</text>
        <dbReference type="Rhea" id="RHEA:18393"/>
        <dbReference type="ChEBI" id="CHEBI:15361"/>
        <dbReference type="ChEBI" id="CHEBI:57700"/>
        <dbReference type="ChEBI" id="CHEBI:57731"/>
        <dbReference type="ChEBI" id="CHEBI:57972"/>
        <dbReference type="EC" id="2.6.1.40"/>
    </reaction>
    <physiologicalReaction direction="left-to-right" evidence="20">
        <dbReference type="Rhea" id="RHEA:18394"/>
    </physiologicalReaction>
</comment>
<evidence type="ECO:0000256" key="8">
    <source>
        <dbReference type="ARBA" id="ARBA00022898"/>
    </source>
</evidence>
<comment type="catalytic activity">
    <reaction evidence="33">
        <text>2-oxohexanoate + N(omega),N(omega)-dimethyl-L-arginine = L-2-aminohexanoate + 5-(3,3-dimethylguanidino)-2-oxopentanoate</text>
        <dbReference type="Rhea" id="RHEA:77363"/>
        <dbReference type="ChEBI" id="CHEBI:35177"/>
        <dbReference type="ChEBI" id="CHEBI:58326"/>
        <dbReference type="ChEBI" id="CHEBI:58455"/>
        <dbReference type="ChEBI" id="CHEBI:197301"/>
    </reaction>
</comment>
<comment type="catalytic activity">
    <reaction evidence="36">
        <text>oxaloacetate + L-alanine = L-aspartate + pyruvate</text>
        <dbReference type="Rhea" id="RHEA:77347"/>
        <dbReference type="ChEBI" id="CHEBI:15361"/>
        <dbReference type="ChEBI" id="CHEBI:16452"/>
        <dbReference type="ChEBI" id="CHEBI:29991"/>
        <dbReference type="ChEBI" id="CHEBI:57972"/>
    </reaction>
</comment>
<evidence type="ECO:0000256" key="30">
    <source>
        <dbReference type="ARBA" id="ARBA00044258"/>
    </source>
</evidence>
<comment type="catalytic activity">
    <reaction evidence="23">
        <text>N(omega)-methyl-L-arginine + pyruvate = 5-(3-methylguanidino)-2-oxopentanoate + L-alanine</text>
        <dbReference type="Rhea" id="RHEA:77319"/>
        <dbReference type="ChEBI" id="CHEBI:15361"/>
        <dbReference type="ChEBI" id="CHEBI:57972"/>
        <dbReference type="ChEBI" id="CHEBI:114953"/>
        <dbReference type="ChEBI" id="CHEBI:197314"/>
    </reaction>
</comment>
<evidence type="ECO:0000256" key="26">
    <source>
        <dbReference type="ARBA" id="ARBA00043825"/>
    </source>
</evidence>
<keyword evidence="9" id="KW-0809">Transit peptide</keyword>
<evidence type="ECO:0000256" key="12">
    <source>
        <dbReference type="ARBA" id="ARBA00039130"/>
    </source>
</evidence>
<evidence type="ECO:0000256" key="13">
    <source>
        <dbReference type="ARBA" id="ARBA00039862"/>
    </source>
</evidence>
<evidence type="ECO:0000256" key="16">
    <source>
        <dbReference type="ARBA" id="ARBA00042611"/>
    </source>
</evidence>
<dbReference type="GO" id="GO:0008453">
    <property type="term" value="F:alanine-glyoxylate transaminase activity"/>
    <property type="evidence" value="ECO:0007669"/>
    <property type="project" value="UniProtKB-EC"/>
</dbReference>
<proteinExistence type="inferred from homology"/>
<comment type="subunit">
    <text evidence="4">Homotetramer.</text>
</comment>
<keyword evidence="6 40" id="KW-0032">Aminotransferase</keyword>
<comment type="catalytic activity">
    <reaction evidence="18">
        <text>N(omega),N(omega)-dimethyl-L-arginine + pyruvate = 5-(3,3-dimethylguanidino)-2-oxopentanoate + L-alanine</text>
        <dbReference type="Rhea" id="RHEA:77303"/>
        <dbReference type="ChEBI" id="CHEBI:15361"/>
        <dbReference type="ChEBI" id="CHEBI:57972"/>
        <dbReference type="ChEBI" id="CHEBI:58326"/>
        <dbReference type="ChEBI" id="CHEBI:197301"/>
    </reaction>
</comment>
<dbReference type="Gene3D" id="3.40.640.10">
    <property type="entry name" value="Type I PLP-dependent aspartate aminotransferase-like (Major domain)"/>
    <property type="match status" value="1"/>
</dbReference>
<dbReference type="PANTHER" id="PTHR45688">
    <property type="match status" value="1"/>
</dbReference>
<organism evidence="40 41">
    <name type="scientific">Hypsibius exemplaris</name>
    <name type="common">Freshwater tardigrade</name>
    <dbReference type="NCBI Taxonomy" id="2072580"/>
    <lineage>
        <taxon>Eukaryota</taxon>
        <taxon>Metazoa</taxon>
        <taxon>Ecdysozoa</taxon>
        <taxon>Tardigrada</taxon>
        <taxon>Eutardigrada</taxon>
        <taxon>Parachela</taxon>
        <taxon>Hypsibioidea</taxon>
        <taxon>Hypsibiidae</taxon>
        <taxon>Hypsibius</taxon>
    </lineage>
</organism>
<dbReference type="GO" id="GO:0030170">
    <property type="term" value="F:pyridoxal phosphate binding"/>
    <property type="evidence" value="ECO:0007669"/>
    <property type="project" value="InterPro"/>
</dbReference>
<evidence type="ECO:0000256" key="22">
    <source>
        <dbReference type="ARBA" id="ARBA00043751"/>
    </source>
</evidence>
<comment type="catalytic activity">
    <reaction evidence="32">
        <text>L-ornithine + glyoxylate = 5-amino-2-oxopentanoate + glycine</text>
        <dbReference type="Rhea" id="RHEA:77331"/>
        <dbReference type="ChEBI" id="CHEBI:36655"/>
        <dbReference type="ChEBI" id="CHEBI:46911"/>
        <dbReference type="ChEBI" id="CHEBI:57305"/>
        <dbReference type="ChEBI" id="CHEBI:58802"/>
    </reaction>
</comment>
<evidence type="ECO:0000256" key="25">
    <source>
        <dbReference type="ARBA" id="ARBA00043798"/>
    </source>
</evidence>
<evidence type="ECO:0000256" key="20">
    <source>
        <dbReference type="ARBA" id="ARBA00043726"/>
    </source>
</evidence>
<comment type="catalytic activity">
    <reaction evidence="22">
        <text>2-oxobutanoate + L-alanine = (2S)-2-aminobutanoate + pyruvate</text>
        <dbReference type="Rhea" id="RHEA:77355"/>
        <dbReference type="ChEBI" id="CHEBI:15361"/>
        <dbReference type="ChEBI" id="CHEBI:16763"/>
        <dbReference type="ChEBI" id="CHEBI:57972"/>
        <dbReference type="ChEBI" id="CHEBI:74359"/>
        <dbReference type="EC" id="2.6.1.44"/>
    </reaction>
</comment>
<dbReference type="Proteomes" id="UP000192578">
    <property type="component" value="Unassembled WGS sequence"/>
</dbReference>
<comment type="catalytic activity">
    <reaction evidence="37">
        <text>N(omega),N('omega)-dimethyl-L-arginine + glyoxylate = 5-(3,3'-dimethylguanidino)-2-oxopentanoate + glycine</text>
        <dbReference type="Rhea" id="RHEA:77315"/>
        <dbReference type="ChEBI" id="CHEBI:36655"/>
        <dbReference type="ChEBI" id="CHEBI:57305"/>
        <dbReference type="ChEBI" id="CHEBI:197308"/>
        <dbReference type="ChEBI" id="CHEBI:197310"/>
    </reaction>
</comment>
<comment type="catalytic activity">
    <reaction evidence="27">
        <text>2-oxopentanoate + N(omega),N(omega)-dimethyl-L-arginine = 5-(3,3-dimethylguanidino)-2-oxopentanoate + L-2-aminopentanoate</text>
        <dbReference type="Rhea" id="RHEA:77359"/>
        <dbReference type="ChEBI" id="CHEBI:28644"/>
        <dbReference type="ChEBI" id="CHEBI:58326"/>
        <dbReference type="ChEBI" id="CHEBI:58441"/>
        <dbReference type="ChEBI" id="CHEBI:197301"/>
    </reaction>
</comment>
<comment type="catalytic activity">
    <reaction evidence="21">
        <text>N(omega),N(omega)-dimethyl-L-arginine + oxaloacetate = 5-(3,3-dimethylguanidino)-2-oxopentanoate + L-aspartate</text>
        <dbReference type="Rhea" id="RHEA:77343"/>
        <dbReference type="ChEBI" id="CHEBI:16452"/>
        <dbReference type="ChEBI" id="CHEBI:29991"/>
        <dbReference type="ChEBI" id="CHEBI:58326"/>
        <dbReference type="ChEBI" id="CHEBI:197301"/>
    </reaction>
</comment>
<evidence type="ECO:0000256" key="23">
    <source>
        <dbReference type="ARBA" id="ARBA00043758"/>
    </source>
</evidence>
<comment type="similarity">
    <text evidence="3 39">Belongs to the class-III pyridoxal-phosphate-dependent aminotransferase family.</text>
</comment>
<evidence type="ECO:0000256" key="11">
    <source>
        <dbReference type="ARBA" id="ARBA00033660"/>
    </source>
</evidence>
<dbReference type="CDD" id="cd00610">
    <property type="entry name" value="OAT_like"/>
    <property type="match status" value="1"/>
</dbReference>
<evidence type="ECO:0000256" key="24">
    <source>
        <dbReference type="ARBA" id="ARBA00043777"/>
    </source>
</evidence>
<dbReference type="OrthoDB" id="10261433at2759"/>
<dbReference type="GO" id="GO:0047305">
    <property type="term" value="F:(R)-3-amino-2-methylpropionate-pyruvate transaminase activity"/>
    <property type="evidence" value="ECO:0007669"/>
    <property type="project" value="UniProtKB-EC"/>
</dbReference>
<evidence type="ECO:0000256" key="4">
    <source>
        <dbReference type="ARBA" id="ARBA00011881"/>
    </source>
</evidence>
<evidence type="ECO:0000256" key="31">
    <source>
        <dbReference type="ARBA" id="ARBA00047892"/>
    </source>
</evidence>
<protein>
    <recommendedName>
        <fullName evidence="13">Alanine--glyoxylate aminotransferase 2, mitochondrial</fullName>
        <ecNumber evidence="28">2.6.1.18</ecNumber>
        <ecNumber evidence="12">2.6.1.40</ecNumber>
        <ecNumber evidence="5">2.6.1.44</ecNumber>
    </recommendedName>
    <alternativeName>
        <fullName evidence="14">(R)-3-amino-2-methylpropionate--pyruvate transaminase</fullName>
    </alternativeName>
    <alternativeName>
        <fullName evidence="16">Beta-ALAAT II</fullName>
    </alternativeName>
    <alternativeName>
        <fullName evidence="17">Beta-alanine-pyruvate aminotransferase</fullName>
    </alternativeName>
    <alternativeName>
        <fullName evidence="30">D-3-aminoisobutyrate-pyruvate aminotransferase</fullName>
    </alternativeName>
    <alternativeName>
        <fullName evidence="15">D-AIBAT</fullName>
    </alternativeName>
    <alternativeName>
        <fullName evidence="29">D-beta-aminoisobutyrate-pyruvate aminotransferase</fullName>
    </alternativeName>
</protein>
<comment type="catalytic activity">
    <reaction evidence="26">
        <text>3-oxopropanoate + L-alanine = beta-alanine + pyruvate</text>
        <dbReference type="Rhea" id="RHEA:14077"/>
        <dbReference type="ChEBI" id="CHEBI:15361"/>
        <dbReference type="ChEBI" id="CHEBI:33190"/>
        <dbReference type="ChEBI" id="CHEBI:57966"/>
        <dbReference type="ChEBI" id="CHEBI:57972"/>
        <dbReference type="EC" id="2.6.1.18"/>
    </reaction>
    <physiologicalReaction direction="right-to-left" evidence="26">
        <dbReference type="Rhea" id="RHEA:14079"/>
    </physiologicalReaction>
</comment>
<dbReference type="InterPro" id="IPR015424">
    <property type="entry name" value="PyrdxlP-dep_Trfase"/>
</dbReference>
<comment type="catalytic activity">
    <reaction evidence="34">
        <text>N(omega),N(omega)-dimethyl-L-arginine + 2-oxobutanoate = 5-(3,3-dimethylguanidino)-2-oxopentanoate + (2S)-2-aminobutanoate</text>
        <dbReference type="Rhea" id="RHEA:77351"/>
        <dbReference type="ChEBI" id="CHEBI:16763"/>
        <dbReference type="ChEBI" id="CHEBI:58326"/>
        <dbReference type="ChEBI" id="CHEBI:74359"/>
        <dbReference type="ChEBI" id="CHEBI:197301"/>
    </reaction>
</comment>
<accession>A0A1W0WKL4</accession>
<evidence type="ECO:0000313" key="40">
    <source>
        <dbReference type="EMBL" id="OQV15751.1"/>
    </source>
</evidence>
<dbReference type="InterPro" id="IPR015422">
    <property type="entry name" value="PyrdxlP-dep_Trfase_small"/>
</dbReference>
<evidence type="ECO:0000256" key="9">
    <source>
        <dbReference type="ARBA" id="ARBA00022946"/>
    </source>
</evidence>
<keyword evidence="8 39" id="KW-0663">Pyridoxal phosphate</keyword>
<comment type="catalytic activity">
    <reaction evidence="24">
        <text>L-ornithine + pyruvate = 5-amino-2-oxopentanoate + L-alanine</text>
        <dbReference type="Rhea" id="RHEA:77327"/>
        <dbReference type="ChEBI" id="CHEBI:15361"/>
        <dbReference type="ChEBI" id="CHEBI:46911"/>
        <dbReference type="ChEBI" id="CHEBI:57972"/>
        <dbReference type="ChEBI" id="CHEBI:58802"/>
    </reaction>
</comment>
<keyword evidence="41" id="KW-1185">Reference proteome</keyword>
<dbReference type="SUPFAM" id="SSF53383">
    <property type="entry name" value="PLP-dependent transferases"/>
    <property type="match status" value="1"/>
</dbReference>
<gene>
    <name evidence="40" type="ORF">BV898_10140</name>
</gene>
<dbReference type="EMBL" id="MTYJ01000084">
    <property type="protein sequence ID" value="OQV15751.1"/>
    <property type="molecule type" value="Genomic_DNA"/>
</dbReference>
<dbReference type="Gene3D" id="3.90.1150.10">
    <property type="entry name" value="Aspartate Aminotransferase, domain 1"/>
    <property type="match status" value="1"/>
</dbReference>
<dbReference type="GO" id="GO:0019481">
    <property type="term" value="P:L-alanine catabolic process, by transamination"/>
    <property type="evidence" value="ECO:0007669"/>
    <property type="project" value="TreeGrafter"/>
</dbReference>
<evidence type="ECO:0000256" key="27">
    <source>
        <dbReference type="ARBA" id="ARBA00043826"/>
    </source>
</evidence>
<comment type="catalytic activity">
    <reaction evidence="35">
        <text>N(omega)-methyl-L-arginine + glyoxylate = 5-(3-methylguanidino)-2-oxopentanoate + glycine</text>
        <dbReference type="Rhea" id="RHEA:77323"/>
        <dbReference type="ChEBI" id="CHEBI:36655"/>
        <dbReference type="ChEBI" id="CHEBI:57305"/>
        <dbReference type="ChEBI" id="CHEBI:114953"/>
        <dbReference type="ChEBI" id="CHEBI:197314"/>
    </reaction>
</comment>
<evidence type="ECO:0000256" key="14">
    <source>
        <dbReference type="ARBA" id="ARBA00041662"/>
    </source>
</evidence>
<dbReference type="GO" id="GO:0016223">
    <property type="term" value="F:beta-alanine:pyruvate transaminase activity"/>
    <property type="evidence" value="ECO:0007669"/>
    <property type="project" value="UniProtKB-EC"/>
</dbReference>
<dbReference type="InterPro" id="IPR049704">
    <property type="entry name" value="Aminotrans_3_PPA_site"/>
</dbReference>
<dbReference type="PROSITE" id="PS00600">
    <property type="entry name" value="AA_TRANSFER_CLASS_3"/>
    <property type="match status" value="1"/>
</dbReference>
<comment type="caution">
    <text evidence="40">The sequence shown here is derived from an EMBL/GenBank/DDBJ whole genome shotgun (WGS) entry which is preliminary data.</text>
</comment>
<sequence length="504" mass="55361">MISTLRLATSGVAKFGASLTPTATRCLSTTSLPELPPCDFKPDQYAGPSMEESVRLRSQHLFPSTHGFAYYKQPLMIHQGHMQWMWDSTGKRYLDLFGGIVTVSVGHCHPKVVAAAEAQMRKLWHTTVIYRYPTLDQYVEKLTKKMPGDLKVVYMVNSGSEANDLAMLLARLHTGCYDIIGLRSGYHGTSPNLMGLTALSTWHYNLPSGFGIHQTVNPDPYRGVWGGKHCRDSPCQSNRSCDCASANSCTASDQYVDQLEDVLRFCCPKGRVGGMFVESIQGVGGTIQFPRTFLQRAFKTIRQHGGVCISDEVQTGFGRTGEHFWGFEGHGVVPDIVTMAKGIGNGFPMAAVVTTPEIAKNLSAATHFNTFGGNPVACAVGSAVLDVIEEDKCQARSADVGTYFIQELAKLRDSYDIVGDVRGKGLMIGMEMVHDKASRKPLAASDMLDIWETTKELGLLVGKGGYYGNVFRIKPPMCISRADVDYSIHVFRIAIDKFLRTRKA</sequence>
<dbReference type="EC" id="2.6.1.40" evidence="12"/>
<comment type="subcellular location">
    <subcellularLocation>
        <location evidence="2">Mitochondrion</location>
    </subcellularLocation>
</comment>
<comment type="cofactor">
    <cofactor evidence="1">
        <name>pyridoxal 5'-phosphate</name>
        <dbReference type="ChEBI" id="CHEBI:597326"/>
    </cofactor>
</comment>
<evidence type="ECO:0000256" key="17">
    <source>
        <dbReference type="ARBA" id="ARBA00042669"/>
    </source>
</evidence>
<dbReference type="GO" id="GO:0009436">
    <property type="term" value="P:glyoxylate catabolic process"/>
    <property type="evidence" value="ECO:0007669"/>
    <property type="project" value="TreeGrafter"/>
</dbReference>
<evidence type="ECO:0000256" key="19">
    <source>
        <dbReference type="ARBA" id="ARBA00043679"/>
    </source>
</evidence>
<evidence type="ECO:0000313" key="41">
    <source>
        <dbReference type="Proteomes" id="UP000192578"/>
    </source>
</evidence>
<evidence type="ECO:0000256" key="21">
    <source>
        <dbReference type="ARBA" id="ARBA00043749"/>
    </source>
</evidence>
<dbReference type="FunFam" id="3.40.640.10:FF:000055">
    <property type="entry name" value="Alanine--glyoxylate aminotransferase 2, mitochondrial"/>
    <property type="match status" value="1"/>
</dbReference>
<evidence type="ECO:0000256" key="3">
    <source>
        <dbReference type="ARBA" id="ARBA00008954"/>
    </source>
</evidence>
<dbReference type="GO" id="GO:0005739">
    <property type="term" value="C:mitochondrion"/>
    <property type="evidence" value="ECO:0007669"/>
    <property type="project" value="UniProtKB-SubCell"/>
</dbReference>
<comment type="catalytic activity">
    <reaction evidence="11">
        <text>glyoxylate + L-alanine = glycine + pyruvate</text>
        <dbReference type="Rhea" id="RHEA:24248"/>
        <dbReference type="ChEBI" id="CHEBI:15361"/>
        <dbReference type="ChEBI" id="CHEBI:36655"/>
        <dbReference type="ChEBI" id="CHEBI:57305"/>
        <dbReference type="ChEBI" id="CHEBI:57972"/>
        <dbReference type="EC" id="2.6.1.44"/>
    </reaction>
    <physiologicalReaction direction="left-to-right" evidence="11">
        <dbReference type="Rhea" id="RHEA:24249"/>
    </physiologicalReaction>
</comment>
<dbReference type="EC" id="2.6.1.18" evidence="28"/>
<evidence type="ECO:0000256" key="36">
    <source>
        <dbReference type="ARBA" id="ARBA00048916"/>
    </source>
</evidence>